<keyword evidence="1" id="KW-1133">Transmembrane helix</keyword>
<keyword evidence="1" id="KW-0472">Membrane</keyword>
<proteinExistence type="predicted"/>
<evidence type="ECO:0000313" key="3">
    <source>
        <dbReference type="Proteomes" id="UP000187313"/>
    </source>
</evidence>
<sequence>MMMNKPKYDITRYLCAAAEIGPKFRTKVFDQIIDNTIRYVAPSYGVDVPLVARHCIRGQIRDFIIETLLSIVLVWTLFSSFNSYGIIGGIFRFLLTLFTYPWLIAIILKWSNLYLGYKTVAKDLKEFDKKGDNRSLIEAQYEERIKELEELQEGNVVYYSGYNPFVGSGNQVDGWSFVCSTKLKEGLESDPNNLSLYALYDLIDRNMNSLKIPNLTVRDKLFVNGREIREDARFLPNLYESPISHVAESLVDEFKEKWEENVRYYQTVQVVGWQGNIVFSSFFRITKNEKHLFVEANYFAVPPLKSQFYEIDQLSSSIPFGRVMKMGVVSIIPAILQLPLSPFRAIKYGMAFLKGQKNKKELLQQVDINQKFDYGAYESIREMAARTDMQYFFQTTDLMMYKKEIERCFTDSIVEYLESTGIDTSEFIQRKESIINQGIMINGGQVNGNVVSVGSIKNNIINQAKNTFQNSNV</sequence>
<evidence type="ECO:0000313" key="2">
    <source>
        <dbReference type="EMBL" id="OMD52204.1"/>
    </source>
</evidence>
<keyword evidence="1" id="KW-0812">Transmembrane</keyword>
<evidence type="ECO:0000256" key="1">
    <source>
        <dbReference type="SAM" id="Phobius"/>
    </source>
</evidence>
<name>A0ABX3HNA7_9BACL</name>
<dbReference type="EMBL" id="MPTD01000007">
    <property type="protein sequence ID" value="OMD52204.1"/>
    <property type="molecule type" value="Genomic_DNA"/>
</dbReference>
<feature type="transmembrane region" description="Helical" evidence="1">
    <location>
        <begin position="63"/>
        <end position="84"/>
    </location>
</feature>
<protein>
    <submittedName>
        <fullName evidence="2">Uncharacterized protein</fullName>
    </submittedName>
</protein>
<dbReference type="RefSeq" id="WP_076299307.1">
    <property type="nucleotide sequence ID" value="NZ_MPTD01000007.1"/>
</dbReference>
<gene>
    <name evidence="2" type="ORF">BSK51_12625</name>
</gene>
<dbReference type="Proteomes" id="UP000187313">
    <property type="component" value="Unassembled WGS sequence"/>
</dbReference>
<reference evidence="2 3" key="1">
    <citation type="submission" date="2016-10" db="EMBL/GenBank/DDBJ databases">
        <title>Paenibacillus species isolates.</title>
        <authorList>
            <person name="Beno S.M."/>
        </authorList>
    </citation>
    <scope>NUCLEOTIDE SEQUENCE [LARGE SCALE GENOMIC DNA]</scope>
    <source>
        <strain evidence="2 3">FSL R5-0923</strain>
    </source>
</reference>
<keyword evidence="3" id="KW-1185">Reference proteome</keyword>
<organism evidence="2 3">
    <name type="scientific">Paenibacillus odorifer</name>
    <dbReference type="NCBI Taxonomy" id="189426"/>
    <lineage>
        <taxon>Bacteria</taxon>
        <taxon>Bacillati</taxon>
        <taxon>Bacillota</taxon>
        <taxon>Bacilli</taxon>
        <taxon>Bacillales</taxon>
        <taxon>Paenibacillaceae</taxon>
        <taxon>Paenibacillus</taxon>
    </lineage>
</organism>
<comment type="caution">
    <text evidence="2">The sequence shown here is derived from an EMBL/GenBank/DDBJ whole genome shotgun (WGS) entry which is preliminary data.</text>
</comment>
<accession>A0ABX3HNA7</accession>